<dbReference type="AlphaFoldDB" id="A0A4Z0D8G4"/>
<evidence type="ECO:0000313" key="2">
    <source>
        <dbReference type="Proteomes" id="UP000298381"/>
    </source>
</evidence>
<dbReference type="InterPro" id="IPR006699">
    <property type="entry name" value="GlpP"/>
</dbReference>
<dbReference type="Pfam" id="PF04309">
    <property type="entry name" value="G3P_antiterm"/>
    <property type="match status" value="1"/>
</dbReference>
<gene>
    <name evidence="1" type="ORF">E4100_03330</name>
</gene>
<organism evidence="1 2">
    <name type="scientific">Soehngenia longivitae</name>
    <dbReference type="NCBI Taxonomy" id="2562294"/>
    <lineage>
        <taxon>Bacteria</taxon>
        <taxon>Bacillati</taxon>
        <taxon>Bacillota</taxon>
        <taxon>Tissierellia</taxon>
        <taxon>Tissierellales</taxon>
        <taxon>Tissierellaceae</taxon>
        <taxon>Soehngenia</taxon>
    </lineage>
</organism>
<dbReference type="RefSeq" id="WP_135270624.1">
    <property type="nucleotide sequence ID" value="NZ_SRIB01000003.1"/>
</dbReference>
<dbReference type="PANTHER" id="PTHR35787">
    <property type="entry name" value="GLYCEROL UPTAKE OPERON ANTITERMINATOR REGULATORY PROTEIN"/>
    <property type="match status" value="1"/>
</dbReference>
<dbReference type="GO" id="GO:0006071">
    <property type="term" value="P:glycerol metabolic process"/>
    <property type="evidence" value="ECO:0007669"/>
    <property type="project" value="InterPro"/>
</dbReference>
<dbReference type="PIRSF" id="PIRSF016897">
    <property type="entry name" value="GlpP"/>
    <property type="match status" value="1"/>
</dbReference>
<dbReference type="GO" id="GO:0006355">
    <property type="term" value="P:regulation of DNA-templated transcription"/>
    <property type="evidence" value="ECO:0007669"/>
    <property type="project" value="InterPro"/>
</dbReference>
<name>A0A4Z0D8G4_9FIRM</name>
<protein>
    <submittedName>
        <fullName evidence="1">Glycerol-3-phosphate responsive antiterminator</fullName>
    </submittedName>
</protein>
<dbReference type="Proteomes" id="UP000298381">
    <property type="component" value="Unassembled WGS sequence"/>
</dbReference>
<dbReference type="InterPro" id="IPR013785">
    <property type="entry name" value="Aldolase_TIM"/>
</dbReference>
<proteinExistence type="predicted"/>
<dbReference type="PANTHER" id="PTHR35787:SF1">
    <property type="entry name" value="GLYCEROL UPTAKE OPERON ANTITERMINATOR REGULATORY PROTEIN"/>
    <property type="match status" value="1"/>
</dbReference>
<evidence type="ECO:0000313" key="1">
    <source>
        <dbReference type="EMBL" id="TFZ41143.1"/>
    </source>
</evidence>
<dbReference type="Gene3D" id="3.20.20.70">
    <property type="entry name" value="Aldolase class I"/>
    <property type="match status" value="1"/>
</dbReference>
<dbReference type="EMBL" id="SRIB01000003">
    <property type="protein sequence ID" value="TFZ41143.1"/>
    <property type="molecule type" value="Genomic_DNA"/>
</dbReference>
<dbReference type="OrthoDB" id="9799580at2"/>
<keyword evidence="2" id="KW-1185">Reference proteome</keyword>
<comment type="caution">
    <text evidence="1">The sequence shown here is derived from an EMBL/GenBank/DDBJ whole genome shotgun (WGS) entry which is preliminary data.</text>
</comment>
<reference evidence="1 2" key="1">
    <citation type="submission" date="2019-03" db="EMBL/GenBank/DDBJ databases">
        <title>Draft genome sequence data and analysis of a Fermenting Bacterium, Soehngenia longevitae strain 1933PT, isolated from petroleum reservoir in Azerbaijan.</title>
        <authorList>
            <person name="Grouzdev D.S."/>
            <person name="Bidzhieva S.K."/>
            <person name="Sokolova D.S."/>
            <person name="Tourova T.P."/>
            <person name="Poltaraus A.B."/>
            <person name="Nazina T.N."/>
        </authorList>
    </citation>
    <scope>NUCLEOTIDE SEQUENCE [LARGE SCALE GENOMIC DNA]</scope>
    <source>
        <strain evidence="1 2">1933P</strain>
    </source>
</reference>
<dbReference type="SUPFAM" id="SSF110391">
    <property type="entry name" value="GlpP-like"/>
    <property type="match status" value="1"/>
</dbReference>
<sequence length="191" mass="21271">MRRVDLTLVLEENPVIAAIKGKNDLDLAINSNCPIVFILNSDIMEYTYIVEKILKANKYPFIHLDMLTGLASNPIVVDFIHEKFNGKCGVITTKNNIAEAAVQRDLRVVQRLFVIDSLSIEMNIKNIKKVNPDLVEVMPGVIPKAINKIKKEIPNINVIGGGLIETKNEIYECLKAGGIAVSTTKKELWNS</sequence>
<accession>A0A4Z0D8G4</accession>